<dbReference type="Proteomes" id="UP000183404">
    <property type="component" value="Unassembled WGS sequence"/>
</dbReference>
<feature type="non-terminal residue" evidence="1">
    <location>
        <position position="47"/>
    </location>
</feature>
<gene>
    <name evidence="1" type="ORF">SAMN04244560_02587</name>
</gene>
<evidence type="ECO:0000313" key="1">
    <source>
        <dbReference type="EMBL" id="SDG57797.1"/>
    </source>
</evidence>
<dbReference type="EMBL" id="FNBS01000092">
    <property type="protein sequence ID" value="SDG57797.1"/>
    <property type="molecule type" value="Genomic_DNA"/>
</dbReference>
<evidence type="ECO:0000313" key="2">
    <source>
        <dbReference type="Proteomes" id="UP000183404"/>
    </source>
</evidence>
<organism evidence="1 2">
    <name type="scientific">Thermoanaerobacter thermohydrosulfuricus</name>
    <name type="common">Clostridium thermohydrosulfuricum</name>
    <dbReference type="NCBI Taxonomy" id="1516"/>
    <lineage>
        <taxon>Bacteria</taxon>
        <taxon>Bacillati</taxon>
        <taxon>Bacillota</taxon>
        <taxon>Clostridia</taxon>
        <taxon>Thermoanaerobacterales</taxon>
        <taxon>Thermoanaerobacteraceae</taxon>
        <taxon>Thermoanaerobacter</taxon>
    </lineage>
</organism>
<proteinExistence type="predicted"/>
<sequence length="47" mass="5510">MKYTQNKKILQVTEKTLIVGVDIAKEKHHARAFDYRGVEYGKRLEFG</sequence>
<dbReference type="AlphaFoldDB" id="A0A1G7VDL2"/>
<protein>
    <recommendedName>
        <fullName evidence="3">Transposase</fullName>
    </recommendedName>
</protein>
<reference evidence="1 2" key="1">
    <citation type="submission" date="2016-10" db="EMBL/GenBank/DDBJ databases">
        <authorList>
            <person name="de Groot N.N."/>
        </authorList>
    </citation>
    <scope>NUCLEOTIDE SEQUENCE [LARGE SCALE GENOMIC DNA]</scope>
    <source>
        <strain evidence="1 2">DSM 569</strain>
    </source>
</reference>
<name>A0A1G7VDL2_THETY</name>
<evidence type="ECO:0008006" key="3">
    <source>
        <dbReference type="Google" id="ProtNLM"/>
    </source>
</evidence>
<accession>A0A1G7VDL2</accession>